<dbReference type="SUPFAM" id="SSF51735">
    <property type="entry name" value="NAD(P)-binding Rossmann-fold domains"/>
    <property type="match status" value="1"/>
</dbReference>
<dbReference type="GO" id="GO:0000166">
    <property type="term" value="F:nucleotide binding"/>
    <property type="evidence" value="ECO:0007669"/>
    <property type="project" value="InterPro"/>
</dbReference>
<proteinExistence type="predicted"/>
<dbReference type="Pfam" id="PF01408">
    <property type="entry name" value="GFO_IDH_MocA"/>
    <property type="match status" value="1"/>
</dbReference>
<accession>A0A7C4U7F2</accession>
<dbReference type="InterPro" id="IPR055170">
    <property type="entry name" value="GFO_IDH_MocA-like_dom"/>
</dbReference>
<name>A0A7C4U7F2_UNCW3</name>
<dbReference type="InterPro" id="IPR051450">
    <property type="entry name" value="Gfo/Idh/MocA_Oxidoreductases"/>
</dbReference>
<dbReference type="SUPFAM" id="SSF55347">
    <property type="entry name" value="Glyceraldehyde-3-phosphate dehydrogenase-like, C-terminal domain"/>
    <property type="match status" value="1"/>
</dbReference>
<feature type="domain" description="Gfo/Idh/MocA-like oxidoreductase N-terminal" evidence="1">
    <location>
        <begin position="1"/>
        <end position="119"/>
    </location>
</feature>
<evidence type="ECO:0000259" key="2">
    <source>
        <dbReference type="Pfam" id="PF22725"/>
    </source>
</evidence>
<dbReference type="AlphaFoldDB" id="A0A7C4U7F2"/>
<reference evidence="3" key="1">
    <citation type="journal article" date="2020" name="mSystems">
        <title>Genome- and Community-Level Interaction Insights into Carbon Utilization and Element Cycling Functions of Hydrothermarchaeota in Hydrothermal Sediment.</title>
        <authorList>
            <person name="Zhou Z."/>
            <person name="Liu Y."/>
            <person name="Xu W."/>
            <person name="Pan J."/>
            <person name="Luo Z.H."/>
            <person name="Li M."/>
        </authorList>
    </citation>
    <scope>NUCLEOTIDE SEQUENCE [LARGE SCALE GENOMIC DNA]</scope>
    <source>
        <strain evidence="3">SpSt-780</strain>
    </source>
</reference>
<gene>
    <name evidence="3" type="ORF">ENV67_00855</name>
</gene>
<feature type="domain" description="GFO/IDH/MocA-like oxidoreductase" evidence="2">
    <location>
        <begin position="128"/>
        <end position="237"/>
    </location>
</feature>
<dbReference type="PANTHER" id="PTHR43377:SF6">
    <property type="entry name" value="GFO_IDH_MOCA-LIKE OXIDOREDUCTASE N-TERMINAL DOMAIN-CONTAINING PROTEIN"/>
    <property type="match status" value="1"/>
</dbReference>
<evidence type="ECO:0000313" key="3">
    <source>
        <dbReference type="EMBL" id="HGW91075.1"/>
    </source>
</evidence>
<dbReference type="PANTHER" id="PTHR43377">
    <property type="entry name" value="BILIVERDIN REDUCTASE A"/>
    <property type="match status" value="1"/>
</dbReference>
<dbReference type="InterPro" id="IPR000683">
    <property type="entry name" value="Gfo/Idh/MocA-like_OxRdtase_N"/>
</dbReference>
<organism evidence="3">
    <name type="scientific">candidate division WOR-3 bacterium</name>
    <dbReference type="NCBI Taxonomy" id="2052148"/>
    <lineage>
        <taxon>Bacteria</taxon>
        <taxon>Bacteria division WOR-3</taxon>
    </lineage>
</organism>
<sequence>MKIGVIGLGYWGPNLLRNLFHFPDVQPVGCDSDIKRIDVMKKVFPNAEYNDDYKILLKDDNLKAVVIATPVSTHFEIAKEFLLSGKDVFVEKPLTKSSKEAEELIEIAEKEKRVLMVGHTFMFNPAVLKIKEFIKNGDIGELYYITSTRVNLGIHRKDASVIWDLAPHDLSMIFTWMDADPVHINGVGKESIIKGLPDVAFLQIIFDNGVIADIQVGWLSPSKIRKTIIVGSKKMIEYDDTDPQEKVKVFDSGVDVQETYDYGEYLLQYRTGDIYSPKIPGSEPLKLEMEHFINCIKKREKPISDGKIGLKIVKILEQAESSIKKANGSLI</sequence>
<dbReference type="Gene3D" id="3.40.50.720">
    <property type="entry name" value="NAD(P)-binding Rossmann-like Domain"/>
    <property type="match status" value="1"/>
</dbReference>
<protein>
    <submittedName>
        <fullName evidence="3">Gfo/Idh/MocA family oxidoreductase</fullName>
    </submittedName>
</protein>
<evidence type="ECO:0000259" key="1">
    <source>
        <dbReference type="Pfam" id="PF01408"/>
    </source>
</evidence>
<dbReference type="Gene3D" id="3.30.360.10">
    <property type="entry name" value="Dihydrodipicolinate Reductase, domain 2"/>
    <property type="match status" value="1"/>
</dbReference>
<dbReference type="EMBL" id="DTHG01000008">
    <property type="protein sequence ID" value="HGW91075.1"/>
    <property type="molecule type" value="Genomic_DNA"/>
</dbReference>
<comment type="caution">
    <text evidence="3">The sequence shown here is derived from an EMBL/GenBank/DDBJ whole genome shotgun (WGS) entry which is preliminary data.</text>
</comment>
<dbReference type="Pfam" id="PF22725">
    <property type="entry name" value="GFO_IDH_MocA_C3"/>
    <property type="match status" value="1"/>
</dbReference>
<dbReference type="InterPro" id="IPR036291">
    <property type="entry name" value="NAD(P)-bd_dom_sf"/>
</dbReference>